<dbReference type="EMBL" id="CP158253">
    <property type="protein sequence ID" value="XDJ43829.1"/>
    <property type="molecule type" value="Genomic_DNA"/>
</dbReference>
<proteinExistence type="predicted"/>
<dbReference type="KEGG" id="cgin:ABRZ00_07225"/>
<name>A0AB39CPI8_9BURK</name>
<accession>A0AB39CPI8</accession>
<dbReference type="SUPFAM" id="SSF141673">
    <property type="entry name" value="MOSC N-terminal domain-like"/>
    <property type="match status" value="1"/>
</dbReference>
<evidence type="ECO:0000313" key="2">
    <source>
        <dbReference type="EMBL" id="XDJ43829.1"/>
    </source>
</evidence>
<organism evidence="2">
    <name type="scientific">Castellaniella ginsengisoli</name>
    <dbReference type="NCBI Taxonomy" id="546114"/>
    <lineage>
        <taxon>Bacteria</taxon>
        <taxon>Pseudomonadati</taxon>
        <taxon>Pseudomonadota</taxon>
        <taxon>Betaproteobacteria</taxon>
        <taxon>Burkholderiales</taxon>
        <taxon>Alcaligenaceae</taxon>
        <taxon>Castellaniella</taxon>
    </lineage>
</organism>
<dbReference type="RefSeq" id="WP_368647638.1">
    <property type="nucleotide sequence ID" value="NZ_CP158253.1"/>
</dbReference>
<protein>
    <submittedName>
        <fullName evidence="2">MOSC N-terminal beta barrel domain-containing protein</fullName>
    </submittedName>
</protein>
<gene>
    <name evidence="3" type="ORF">ABRZ00_07225</name>
    <name evidence="2" type="ORF">ABRZ02_09160</name>
</gene>
<evidence type="ECO:0000259" key="1">
    <source>
        <dbReference type="Pfam" id="PF03476"/>
    </source>
</evidence>
<dbReference type="GeneID" id="93067313"/>
<dbReference type="AlphaFoldDB" id="A0AB39CPI8"/>
<dbReference type="Pfam" id="PF03476">
    <property type="entry name" value="MOSC_N"/>
    <property type="match status" value="1"/>
</dbReference>
<reference evidence="2" key="1">
    <citation type="submission" date="2024-05" db="EMBL/GenBank/DDBJ databases">
        <authorList>
            <person name="Luo Y.-C."/>
            <person name="Nicholds J."/>
            <person name="Mortimer T."/>
            <person name="Maboni G."/>
        </authorList>
    </citation>
    <scope>NUCLEOTIDE SEQUENCE</scope>
    <source>
        <strain evidence="3">150221</strain>
        <strain evidence="2">153271</strain>
    </source>
</reference>
<evidence type="ECO:0000313" key="3">
    <source>
        <dbReference type="EMBL" id="XDJ54388.1"/>
    </source>
</evidence>
<feature type="domain" description="Molybdenum cofactor sulfurase middle" evidence="1">
    <location>
        <begin position="20"/>
        <end position="112"/>
    </location>
</feature>
<dbReference type="InterPro" id="IPR005303">
    <property type="entry name" value="MOCOS_middle"/>
</dbReference>
<dbReference type="EMBL" id="CP158257">
    <property type="protein sequence ID" value="XDJ54388.1"/>
    <property type="molecule type" value="Genomic_DNA"/>
</dbReference>
<sequence>MTTHSAYQPIAGAAALADEAAQFYDRRWLAVDDQDRWLEAGRAPGLNQLDISLRFGYLVIRAQGMLRLDVPLDVIEDDDSVERTAKIGGRDVRVVDEGDLAAAWFTQWLGQPCRLVKVHPEAGPVEWA</sequence>